<organism evidence="2">
    <name type="scientific">Culex pipiens</name>
    <name type="common">House mosquito</name>
    <dbReference type="NCBI Taxonomy" id="7175"/>
    <lineage>
        <taxon>Eukaryota</taxon>
        <taxon>Metazoa</taxon>
        <taxon>Ecdysozoa</taxon>
        <taxon>Arthropoda</taxon>
        <taxon>Hexapoda</taxon>
        <taxon>Insecta</taxon>
        <taxon>Pterygota</taxon>
        <taxon>Neoptera</taxon>
        <taxon>Endopterygota</taxon>
        <taxon>Diptera</taxon>
        <taxon>Nematocera</taxon>
        <taxon>Culicoidea</taxon>
        <taxon>Culicidae</taxon>
        <taxon>Culicinae</taxon>
        <taxon>Culicini</taxon>
        <taxon>Culex</taxon>
        <taxon>Culex</taxon>
    </lineage>
</organism>
<reference evidence="2" key="1">
    <citation type="submission" date="2021-05" db="EMBL/GenBank/DDBJ databases">
        <authorList>
            <person name="Alioto T."/>
            <person name="Alioto T."/>
            <person name="Gomez Garrido J."/>
        </authorList>
    </citation>
    <scope>NUCLEOTIDE SEQUENCE</scope>
</reference>
<evidence type="ECO:0000313" key="2">
    <source>
        <dbReference type="EMBL" id="CAG6454203.1"/>
    </source>
</evidence>
<protein>
    <submittedName>
        <fullName evidence="2">(northern house mosquito) hypothetical protein</fullName>
    </submittedName>
</protein>
<accession>A0A8D8AF81</accession>
<feature type="compositionally biased region" description="Low complexity" evidence="1">
    <location>
        <begin position="127"/>
        <end position="137"/>
    </location>
</feature>
<dbReference type="AlphaFoldDB" id="A0A8D8AF81"/>
<proteinExistence type="predicted"/>
<feature type="region of interest" description="Disordered" evidence="1">
    <location>
        <begin position="116"/>
        <end position="137"/>
    </location>
</feature>
<evidence type="ECO:0000256" key="1">
    <source>
        <dbReference type="SAM" id="MobiDB-lite"/>
    </source>
</evidence>
<dbReference type="EMBL" id="HBUE01025344">
    <property type="protein sequence ID" value="CAG6454203.1"/>
    <property type="molecule type" value="Transcribed_RNA"/>
</dbReference>
<name>A0A8D8AF81_CULPI</name>
<sequence>MYCTNCKQYGHTVKHCSNSARCCKCMGNHTEADCLETHNCCFRCGQYHQIISNCPIFIAKTNTVKRNLKKLYKHAYNEATKQLPAEPNSAEKTLLQPNHIEHVTTNIVADSEPISTNLSRKQKKASQSRSSTSAPRTTNNAGLISFDKLIDVLCCSFDVDQHWRAFLQLIMPQLKYLMNDVVKRYPLVSAFITI</sequence>